<evidence type="ECO:0000256" key="3">
    <source>
        <dbReference type="ARBA" id="ARBA00022597"/>
    </source>
</evidence>
<dbReference type="Pfam" id="PF00381">
    <property type="entry name" value="PTS-HPr"/>
    <property type="match status" value="1"/>
</dbReference>
<dbReference type="PANTHER" id="PTHR33705">
    <property type="entry name" value="PHOSPHOCARRIER PROTEIN HPR"/>
    <property type="match status" value="1"/>
</dbReference>
<protein>
    <recommendedName>
        <fullName evidence="2">Phosphocarrier protein HPr</fullName>
    </recommendedName>
</protein>
<dbReference type="InterPro" id="IPR050399">
    <property type="entry name" value="HPr"/>
</dbReference>
<dbReference type="PRINTS" id="PR00107">
    <property type="entry name" value="PHOSPHOCPHPR"/>
</dbReference>
<dbReference type="Gene3D" id="3.30.1340.10">
    <property type="entry name" value="HPr-like"/>
    <property type="match status" value="1"/>
</dbReference>
<dbReference type="EMBL" id="MHFR01000060">
    <property type="protein sequence ID" value="OGW95586.1"/>
    <property type="molecule type" value="Genomic_DNA"/>
</dbReference>
<dbReference type="InterPro" id="IPR035895">
    <property type="entry name" value="HPr-like_sf"/>
</dbReference>
<proteinExistence type="predicted"/>
<evidence type="ECO:0000259" key="4">
    <source>
        <dbReference type="PROSITE" id="PS51350"/>
    </source>
</evidence>
<name>A0A1G1KRM5_9BACT</name>
<organism evidence="5 6">
    <name type="scientific">Candidatus Danuiimicrobium aquiferis</name>
    <dbReference type="NCBI Taxonomy" id="1801832"/>
    <lineage>
        <taxon>Bacteria</taxon>
        <taxon>Pseudomonadati</taxon>
        <taxon>Candidatus Omnitrophota</taxon>
        <taxon>Candidatus Danuiimicrobium</taxon>
    </lineage>
</organism>
<dbReference type="PANTHER" id="PTHR33705:SF1">
    <property type="entry name" value="PHOSPHOCARRIER PROTEIN HPR"/>
    <property type="match status" value="1"/>
</dbReference>
<evidence type="ECO:0000256" key="2">
    <source>
        <dbReference type="ARBA" id="ARBA00020422"/>
    </source>
</evidence>
<dbReference type="Proteomes" id="UP000178187">
    <property type="component" value="Unassembled WGS sequence"/>
</dbReference>
<feature type="domain" description="HPr" evidence="4">
    <location>
        <begin position="6"/>
        <end position="92"/>
    </location>
</feature>
<comment type="function">
    <text evidence="1">General (non sugar-specific) component of the phosphoenolpyruvate-dependent sugar phosphotransferase system (sugar PTS). This major carbohydrate active-transport system catalyzes the phosphorylation of incoming sugar substrates concomitantly with their translocation across the cell membrane. The phosphoryl group from phosphoenolpyruvate (PEP) is transferred to the phosphoryl carrier protein HPr by enzyme I. Phospho-HPr then transfers it to the PTS EIIA domain.</text>
</comment>
<dbReference type="AlphaFoldDB" id="A0A1G1KRM5"/>
<dbReference type="SUPFAM" id="SSF55594">
    <property type="entry name" value="HPr-like"/>
    <property type="match status" value="1"/>
</dbReference>
<sequence>MEEHKSLVRRIEVFMPSRLGFHLRVIARFVKKVRQFRSVIRVRKGKITADGKNILGLLVLAVAWKSKIYIEAEGDDAMEAIESIGAFFRTEH</sequence>
<reference evidence="5 6" key="1">
    <citation type="journal article" date="2016" name="Nat. Commun.">
        <title>Thousands of microbial genomes shed light on interconnected biogeochemical processes in an aquifer system.</title>
        <authorList>
            <person name="Anantharaman K."/>
            <person name="Brown C.T."/>
            <person name="Hug L.A."/>
            <person name="Sharon I."/>
            <person name="Castelle C.J."/>
            <person name="Probst A.J."/>
            <person name="Thomas B.C."/>
            <person name="Singh A."/>
            <person name="Wilkins M.J."/>
            <person name="Karaoz U."/>
            <person name="Brodie E.L."/>
            <person name="Williams K.H."/>
            <person name="Hubbard S.S."/>
            <person name="Banfield J.F."/>
        </authorList>
    </citation>
    <scope>NUCLEOTIDE SEQUENCE [LARGE SCALE GENOMIC DNA]</scope>
</reference>
<keyword evidence="3" id="KW-0762">Sugar transport</keyword>
<dbReference type="PROSITE" id="PS51350">
    <property type="entry name" value="PTS_HPR_DOM"/>
    <property type="match status" value="1"/>
</dbReference>
<evidence type="ECO:0000313" key="6">
    <source>
        <dbReference type="Proteomes" id="UP000178187"/>
    </source>
</evidence>
<accession>A0A1G1KRM5</accession>
<dbReference type="InterPro" id="IPR000032">
    <property type="entry name" value="HPr-like"/>
</dbReference>
<keyword evidence="3" id="KW-0813">Transport</keyword>
<dbReference type="NCBIfam" id="TIGR01003">
    <property type="entry name" value="PTS_HPr_family"/>
    <property type="match status" value="1"/>
</dbReference>
<comment type="caution">
    <text evidence="5">The sequence shown here is derived from an EMBL/GenBank/DDBJ whole genome shotgun (WGS) entry which is preliminary data.</text>
</comment>
<gene>
    <name evidence="5" type="ORF">A3G33_11330</name>
</gene>
<evidence type="ECO:0000313" key="5">
    <source>
        <dbReference type="EMBL" id="OGW95586.1"/>
    </source>
</evidence>
<evidence type="ECO:0000256" key="1">
    <source>
        <dbReference type="ARBA" id="ARBA00003681"/>
    </source>
</evidence>